<dbReference type="Proteomes" id="UP000442694">
    <property type="component" value="Unassembled WGS sequence"/>
</dbReference>
<dbReference type="EMBL" id="WFLN01000004">
    <property type="protein sequence ID" value="KAB8033612.1"/>
    <property type="molecule type" value="Genomic_DNA"/>
</dbReference>
<dbReference type="PIRSF" id="PIRSF039032">
    <property type="entry name" value="HigB-2"/>
    <property type="match status" value="1"/>
</dbReference>
<sequence length="110" mass="12457">MDRTFIVLDGFWEDWQRLKLGDSEINSLEIELMKNPTMGDIIQGSKGVRKTRWAVGNKGKSGGVRVFYLDITASKEIYLIAVISKNEKANLSKSEINILAKLVNQLKKED</sequence>
<gene>
    <name evidence="1" type="ORF">GCL57_02575</name>
</gene>
<protein>
    <submittedName>
        <fullName evidence="1">Addiction module toxin RelE</fullName>
    </submittedName>
</protein>
<organism evidence="1 2">
    <name type="scientific">Fluviispira multicolorata</name>
    <dbReference type="NCBI Taxonomy" id="2654512"/>
    <lineage>
        <taxon>Bacteria</taxon>
        <taxon>Pseudomonadati</taxon>
        <taxon>Bdellovibrionota</taxon>
        <taxon>Oligoflexia</taxon>
        <taxon>Silvanigrellales</taxon>
        <taxon>Silvanigrellaceae</taxon>
        <taxon>Fluviispira</taxon>
    </lineage>
</organism>
<evidence type="ECO:0000313" key="1">
    <source>
        <dbReference type="EMBL" id="KAB8033612.1"/>
    </source>
</evidence>
<reference evidence="1 2" key="1">
    <citation type="submission" date="2019-10" db="EMBL/GenBank/DDBJ databases">
        <title>New genus of Silvanigrellaceae.</title>
        <authorList>
            <person name="Pitt A."/>
            <person name="Hahn M.W."/>
        </authorList>
    </citation>
    <scope>NUCLEOTIDE SEQUENCE [LARGE SCALE GENOMIC DNA]</scope>
    <source>
        <strain evidence="1 2">33A1-SZDP</strain>
    </source>
</reference>
<dbReference type="Pfam" id="PF06296">
    <property type="entry name" value="RelE"/>
    <property type="match status" value="1"/>
</dbReference>
<proteinExistence type="predicted"/>
<dbReference type="RefSeq" id="WP_152211698.1">
    <property type="nucleotide sequence ID" value="NZ_WFLN01000004.1"/>
</dbReference>
<dbReference type="InterPro" id="IPR009387">
    <property type="entry name" value="HigB-2"/>
</dbReference>
<comment type="caution">
    <text evidence="1">The sequence shown here is derived from an EMBL/GenBank/DDBJ whole genome shotgun (WGS) entry which is preliminary data.</text>
</comment>
<keyword evidence="2" id="KW-1185">Reference proteome</keyword>
<name>A0A833JHS0_9BACT</name>
<dbReference type="AlphaFoldDB" id="A0A833JHS0"/>
<accession>A0A833JHS0</accession>
<evidence type="ECO:0000313" key="2">
    <source>
        <dbReference type="Proteomes" id="UP000442694"/>
    </source>
</evidence>